<gene>
    <name evidence="7" type="ORF">RM574_04365</name>
</gene>
<dbReference type="PANTHER" id="PTHR30055:SF151">
    <property type="entry name" value="TRANSCRIPTIONAL REGULATORY PROTEIN"/>
    <property type="match status" value="1"/>
</dbReference>
<keyword evidence="1" id="KW-0678">Repressor</keyword>
<dbReference type="SUPFAM" id="SSF48498">
    <property type="entry name" value="Tetracyclin repressor-like, C-terminal domain"/>
    <property type="match status" value="1"/>
</dbReference>
<feature type="DNA-binding region" description="H-T-H motif" evidence="5">
    <location>
        <begin position="36"/>
        <end position="55"/>
    </location>
</feature>
<dbReference type="GO" id="GO:0003677">
    <property type="term" value="F:DNA binding"/>
    <property type="evidence" value="ECO:0007669"/>
    <property type="project" value="UniProtKB-UniRule"/>
</dbReference>
<dbReference type="Pfam" id="PF00440">
    <property type="entry name" value="TetR_N"/>
    <property type="match status" value="1"/>
</dbReference>
<keyword evidence="3 5" id="KW-0238">DNA-binding</keyword>
<dbReference type="AlphaFoldDB" id="A0ABD5E151"/>
<evidence type="ECO:0000259" key="6">
    <source>
        <dbReference type="PROSITE" id="PS50977"/>
    </source>
</evidence>
<name>A0ABD5E151_9ACTN</name>
<proteinExistence type="predicted"/>
<evidence type="ECO:0000313" key="8">
    <source>
        <dbReference type="Proteomes" id="UP001183607"/>
    </source>
</evidence>
<dbReference type="InterPro" id="IPR004111">
    <property type="entry name" value="Repressor_TetR_C"/>
</dbReference>
<evidence type="ECO:0000256" key="2">
    <source>
        <dbReference type="ARBA" id="ARBA00023015"/>
    </source>
</evidence>
<dbReference type="InterPro" id="IPR003012">
    <property type="entry name" value="Tet_transcr_reg_TetR"/>
</dbReference>
<feature type="domain" description="HTH tetR-type" evidence="6">
    <location>
        <begin position="13"/>
        <end position="73"/>
    </location>
</feature>
<evidence type="ECO:0000256" key="3">
    <source>
        <dbReference type="ARBA" id="ARBA00023125"/>
    </source>
</evidence>
<dbReference type="SUPFAM" id="SSF46689">
    <property type="entry name" value="Homeodomain-like"/>
    <property type="match status" value="1"/>
</dbReference>
<evidence type="ECO:0000256" key="4">
    <source>
        <dbReference type="ARBA" id="ARBA00023163"/>
    </source>
</evidence>
<dbReference type="RefSeq" id="WP_007819728.1">
    <property type="nucleotide sequence ID" value="NZ_JAVRER010000005.1"/>
</dbReference>
<dbReference type="GO" id="GO:0006355">
    <property type="term" value="P:regulation of DNA-templated transcription"/>
    <property type="evidence" value="ECO:0007669"/>
    <property type="project" value="UniProtKB-ARBA"/>
</dbReference>
<evidence type="ECO:0000313" key="7">
    <source>
        <dbReference type="EMBL" id="MDT0414716.1"/>
    </source>
</evidence>
<keyword evidence="2" id="KW-0805">Transcription regulation</keyword>
<dbReference type="PROSITE" id="PS50977">
    <property type="entry name" value="HTH_TETR_2"/>
    <property type="match status" value="1"/>
</dbReference>
<dbReference type="Proteomes" id="UP001183607">
    <property type="component" value="Unassembled WGS sequence"/>
</dbReference>
<organism evidence="7 8">
    <name type="scientific">Streptomyces evansiae</name>
    <dbReference type="NCBI Taxonomy" id="3075535"/>
    <lineage>
        <taxon>Bacteria</taxon>
        <taxon>Bacillati</taxon>
        <taxon>Actinomycetota</taxon>
        <taxon>Actinomycetes</taxon>
        <taxon>Kitasatosporales</taxon>
        <taxon>Streptomycetaceae</taxon>
        <taxon>Streptomyces</taxon>
    </lineage>
</organism>
<dbReference type="InterPro" id="IPR050109">
    <property type="entry name" value="HTH-type_TetR-like_transc_reg"/>
</dbReference>
<dbReference type="Gene3D" id="1.10.10.60">
    <property type="entry name" value="Homeodomain-like"/>
    <property type="match status" value="1"/>
</dbReference>
<evidence type="ECO:0000256" key="1">
    <source>
        <dbReference type="ARBA" id="ARBA00022491"/>
    </source>
</evidence>
<dbReference type="EMBL" id="JAVRER010000005">
    <property type="protein sequence ID" value="MDT0414716.1"/>
    <property type="molecule type" value="Genomic_DNA"/>
</dbReference>
<dbReference type="Pfam" id="PF02909">
    <property type="entry name" value="TetR_C_1"/>
    <property type="match status" value="1"/>
</dbReference>
<reference evidence="8" key="1">
    <citation type="submission" date="2023-07" db="EMBL/GenBank/DDBJ databases">
        <title>30 novel species of actinomycetes from the DSMZ collection.</title>
        <authorList>
            <person name="Nouioui I."/>
        </authorList>
    </citation>
    <scope>NUCLEOTIDE SEQUENCE [LARGE SCALE GENOMIC DNA]</scope>
    <source>
        <strain evidence="8">DSM 41982</strain>
    </source>
</reference>
<dbReference type="Gene3D" id="1.10.357.10">
    <property type="entry name" value="Tetracycline Repressor, domain 2"/>
    <property type="match status" value="1"/>
</dbReference>
<dbReference type="InterPro" id="IPR009057">
    <property type="entry name" value="Homeodomain-like_sf"/>
</dbReference>
<sequence>MTKKQAEDLARTRLDPATVVRTALELLDEKGADGLSIRGIADRLGVRMNTVLWHAKTKARLLELMADAIVAGAPVDGLPEPWEPRVRELFRRYRRALLAHRDGARIVAGTYAAEPATLRFADLMTEALLAGGLTEREAVWTGWSLVYFTLGLAQEEQAQPDVRGPAFVRRLESGEYPSLSRAAPYFEDTSFDERFDYGLSRILGV</sequence>
<protein>
    <submittedName>
        <fullName evidence="7">TetR/AcrR family transcriptional regulator C-terminal domain-containing protein</fullName>
    </submittedName>
</protein>
<dbReference type="PRINTS" id="PR00400">
    <property type="entry name" value="TETREPRESSOR"/>
</dbReference>
<dbReference type="PANTHER" id="PTHR30055">
    <property type="entry name" value="HTH-TYPE TRANSCRIPTIONAL REGULATOR RUTR"/>
    <property type="match status" value="1"/>
</dbReference>
<keyword evidence="4" id="KW-0804">Transcription</keyword>
<accession>A0ABD5E151</accession>
<dbReference type="InterPro" id="IPR036271">
    <property type="entry name" value="Tet_transcr_reg_TetR-rel_C_sf"/>
</dbReference>
<comment type="caution">
    <text evidence="7">The sequence shown here is derived from an EMBL/GenBank/DDBJ whole genome shotgun (WGS) entry which is preliminary data.</text>
</comment>
<evidence type="ECO:0000256" key="5">
    <source>
        <dbReference type="PROSITE-ProRule" id="PRU00335"/>
    </source>
</evidence>
<dbReference type="InterPro" id="IPR001647">
    <property type="entry name" value="HTH_TetR"/>
</dbReference>